<dbReference type="EMBL" id="QMIE01000001">
    <property type="protein sequence ID" value="TVM19955.1"/>
    <property type="molecule type" value="Genomic_DNA"/>
</dbReference>
<accession>A0A7M3MJK1</accession>
<organism evidence="1 2">
    <name type="scientific">Oceanidesulfovibrio indonesiensis</name>
    <dbReference type="NCBI Taxonomy" id="54767"/>
    <lineage>
        <taxon>Bacteria</taxon>
        <taxon>Pseudomonadati</taxon>
        <taxon>Thermodesulfobacteriota</taxon>
        <taxon>Desulfovibrionia</taxon>
        <taxon>Desulfovibrionales</taxon>
        <taxon>Desulfovibrionaceae</taxon>
        <taxon>Oceanidesulfovibrio</taxon>
    </lineage>
</organism>
<comment type="caution">
    <text evidence="1">The sequence shown here is derived from an EMBL/GenBank/DDBJ whole genome shotgun (WGS) entry which is preliminary data.</text>
</comment>
<evidence type="ECO:0000313" key="2">
    <source>
        <dbReference type="Proteomes" id="UP000448292"/>
    </source>
</evidence>
<reference evidence="1 2" key="1">
    <citation type="submission" date="2018-06" db="EMBL/GenBank/DDBJ databases">
        <title>Complete genome of Desulfovibrio indonesiensis P37SLT.</title>
        <authorList>
            <person name="Crispim J.S."/>
            <person name="Vidigal P.M.P."/>
            <person name="Silva L.C.F."/>
            <person name="Laguardia C.N."/>
            <person name="Araujo L.C."/>
            <person name="Dias R.S."/>
            <person name="Sousa M.P."/>
            <person name="Paula S.O."/>
            <person name="Silva C."/>
        </authorList>
    </citation>
    <scope>NUCLEOTIDE SEQUENCE [LARGE SCALE GENOMIC DNA]</scope>
    <source>
        <strain evidence="1 2">P37SLT</strain>
    </source>
</reference>
<keyword evidence="2" id="KW-1185">Reference proteome</keyword>
<protein>
    <submittedName>
        <fullName evidence="1">Uncharacterized protein</fullName>
    </submittedName>
</protein>
<evidence type="ECO:0000313" key="1">
    <source>
        <dbReference type="EMBL" id="TVM19955.1"/>
    </source>
</evidence>
<name>A0A7M3MJK1_9BACT</name>
<proteinExistence type="predicted"/>
<gene>
    <name evidence="1" type="ORF">DPQ33_01645</name>
</gene>
<dbReference type="AlphaFoldDB" id="A0A7M3MJK1"/>
<dbReference type="Proteomes" id="UP000448292">
    <property type="component" value="Unassembled WGS sequence"/>
</dbReference>
<sequence>MMLANRAMLDDADEYLIITEDASLAYDLCATRVDPWPLWQNVCAHLGLSVRWHVRNGADVGACLDLCRVYLALQTPRLVWLDSDARLRARPQIDMREHRPHLYRRGPLVAFYSGIQCEAVSSFWRASLRALAGGVEQSKWLPTALRLNDLNAGGPWPAFSEEYVVHHFRGTGVRRWRMRTRAGR</sequence>